<gene>
    <name evidence="2" type="ORF">FALBO_13697</name>
</gene>
<dbReference type="OrthoDB" id="5237337at2759"/>
<feature type="region of interest" description="Disordered" evidence="1">
    <location>
        <begin position="1"/>
        <end position="91"/>
    </location>
</feature>
<dbReference type="Proteomes" id="UP000554235">
    <property type="component" value="Unassembled WGS sequence"/>
</dbReference>
<dbReference type="EMBL" id="JAADYS010002147">
    <property type="protein sequence ID" value="KAF4459549.1"/>
    <property type="molecule type" value="Genomic_DNA"/>
</dbReference>
<feature type="region of interest" description="Disordered" evidence="1">
    <location>
        <begin position="122"/>
        <end position="147"/>
    </location>
</feature>
<evidence type="ECO:0000313" key="2">
    <source>
        <dbReference type="EMBL" id="KAF4459549.1"/>
    </source>
</evidence>
<feature type="region of interest" description="Disordered" evidence="1">
    <location>
        <begin position="183"/>
        <end position="243"/>
    </location>
</feature>
<sequence length="243" mass="27727">MAGRKTRSPSPPAARGRSVSRTRPVSFHSGARSLSRSKSRGAKAASRASSRSSSSSPTRRNTAQNRGRQHDTNKNRPGHSHGSHSQEHHHHGLFKTSASLLAGIGLATVLAHKVWPKGILYGDSEDWESRPHPKHRHSDRHLDRPRPRRSLEAERVIERARRHGDVIYYEEIGPLPSRRRPVAHQNYDRLSRSVEDERMRRPFREEPPRAGRLPYPNAPYPGETYYEPERRRTTVAQPVTMPR</sequence>
<comment type="caution">
    <text evidence="2">The sequence shown here is derived from an EMBL/GenBank/DDBJ whole genome shotgun (WGS) entry which is preliminary data.</text>
</comment>
<reference evidence="2 3" key="1">
    <citation type="submission" date="2020-01" db="EMBL/GenBank/DDBJ databases">
        <title>Identification and distribution of gene clusters putatively required for synthesis of sphingolipid metabolism inhibitors in phylogenetically diverse species of the filamentous fungus Fusarium.</title>
        <authorList>
            <person name="Kim H.-S."/>
            <person name="Busman M."/>
            <person name="Brown D.W."/>
            <person name="Divon H."/>
            <person name="Uhlig S."/>
            <person name="Proctor R.H."/>
        </authorList>
    </citation>
    <scope>NUCLEOTIDE SEQUENCE [LARGE SCALE GENOMIC DNA]</scope>
    <source>
        <strain evidence="2 3">NRRL 20459</strain>
    </source>
</reference>
<keyword evidence="3" id="KW-1185">Reference proteome</keyword>
<organism evidence="2 3">
    <name type="scientific">Fusarium albosuccineum</name>
    <dbReference type="NCBI Taxonomy" id="1237068"/>
    <lineage>
        <taxon>Eukaryota</taxon>
        <taxon>Fungi</taxon>
        <taxon>Dikarya</taxon>
        <taxon>Ascomycota</taxon>
        <taxon>Pezizomycotina</taxon>
        <taxon>Sordariomycetes</taxon>
        <taxon>Hypocreomycetidae</taxon>
        <taxon>Hypocreales</taxon>
        <taxon>Nectriaceae</taxon>
        <taxon>Fusarium</taxon>
        <taxon>Fusarium decemcellulare species complex</taxon>
    </lineage>
</organism>
<accession>A0A8H4L1L1</accession>
<feature type="compositionally biased region" description="Polar residues" evidence="1">
    <location>
        <begin position="57"/>
        <end position="66"/>
    </location>
</feature>
<feature type="compositionally biased region" description="Basic residues" evidence="1">
    <location>
        <begin position="76"/>
        <end position="91"/>
    </location>
</feature>
<feature type="compositionally biased region" description="Low complexity" evidence="1">
    <location>
        <begin position="42"/>
        <end position="56"/>
    </location>
</feature>
<name>A0A8H4L1L1_9HYPO</name>
<feature type="compositionally biased region" description="Basic and acidic residues" evidence="1">
    <location>
        <begin position="186"/>
        <end position="209"/>
    </location>
</feature>
<evidence type="ECO:0000313" key="3">
    <source>
        <dbReference type="Proteomes" id="UP000554235"/>
    </source>
</evidence>
<dbReference type="AlphaFoldDB" id="A0A8H4L1L1"/>
<evidence type="ECO:0000256" key="1">
    <source>
        <dbReference type="SAM" id="MobiDB-lite"/>
    </source>
</evidence>
<proteinExistence type="predicted"/>
<protein>
    <submittedName>
        <fullName evidence="2">Uncharacterized protein</fullName>
    </submittedName>
</protein>